<evidence type="ECO:0000256" key="2">
    <source>
        <dbReference type="SAM" id="MobiDB-lite"/>
    </source>
</evidence>
<accession>A0AAU9G153</accession>
<dbReference type="Pfam" id="PF22486">
    <property type="entry name" value="MATH_2"/>
    <property type="match status" value="1"/>
</dbReference>
<keyword evidence="5" id="KW-1185">Reference proteome</keyword>
<dbReference type="SUPFAM" id="SSF49599">
    <property type="entry name" value="TRAF domain-like"/>
    <property type="match status" value="1"/>
</dbReference>
<dbReference type="Proteomes" id="UP001500889">
    <property type="component" value="Chromosome A"/>
</dbReference>
<evidence type="ECO:0000259" key="3">
    <source>
        <dbReference type="PROSITE" id="PS50144"/>
    </source>
</evidence>
<organism evidence="4 5">
    <name type="scientific">Drosophila madeirensis</name>
    <name type="common">Fruit fly</name>
    <dbReference type="NCBI Taxonomy" id="30013"/>
    <lineage>
        <taxon>Eukaryota</taxon>
        <taxon>Metazoa</taxon>
        <taxon>Ecdysozoa</taxon>
        <taxon>Arthropoda</taxon>
        <taxon>Hexapoda</taxon>
        <taxon>Insecta</taxon>
        <taxon>Pterygota</taxon>
        <taxon>Neoptera</taxon>
        <taxon>Endopterygota</taxon>
        <taxon>Diptera</taxon>
        <taxon>Brachycera</taxon>
        <taxon>Muscomorpha</taxon>
        <taxon>Ephydroidea</taxon>
        <taxon>Drosophilidae</taxon>
        <taxon>Drosophila</taxon>
        <taxon>Sophophora</taxon>
    </lineage>
</organism>
<dbReference type="InterPro" id="IPR008974">
    <property type="entry name" value="TRAF-like"/>
</dbReference>
<dbReference type="Gene3D" id="3.30.40.10">
    <property type="entry name" value="Zinc/RING finger domain, C3HC4 (zinc finger)"/>
    <property type="match status" value="1"/>
</dbReference>
<reference evidence="4 5" key="1">
    <citation type="submission" date="2024-02" db="EMBL/GenBank/DDBJ databases">
        <title>A chromosome-level genome assembly of Drosophila madeirensis, a fruit fly species endemic to Madeira island.</title>
        <authorList>
            <person name="Tomihara K."/>
            <person name="Llopart A."/>
            <person name="Yamamoto D."/>
        </authorList>
    </citation>
    <scope>NUCLEOTIDE SEQUENCE [LARGE SCALE GENOMIC DNA]</scope>
    <source>
        <strain evidence="4 5">RF1</strain>
    </source>
</reference>
<feature type="region of interest" description="Disordered" evidence="2">
    <location>
        <begin position="12"/>
        <end position="40"/>
    </location>
</feature>
<evidence type="ECO:0000256" key="1">
    <source>
        <dbReference type="SAM" id="Coils"/>
    </source>
</evidence>
<feature type="domain" description="MATH" evidence="3">
    <location>
        <begin position="347"/>
        <end position="486"/>
    </location>
</feature>
<evidence type="ECO:0000313" key="4">
    <source>
        <dbReference type="EMBL" id="BFG01551.1"/>
    </source>
</evidence>
<gene>
    <name evidence="4" type="ORF">DMAD_01278</name>
</gene>
<dbReference type="InterPro" id="IPR013083">
    <property type="entry name" value="Znf_RING/FYVE/PHD"/>
</dbReference>
<dbReference type="PROSITE" id="PS50144">
    <property type="entry name" value="MATH"/>
    <property type="match status" value="1"/>
</dbReference>
<sequence length="488" mass="57406">MESRRRVRWALAREEDHLADNQTRTQNQSQNQSQNQPKSTTIVKYEKSSCLFCNEWFDAQTFTEHLIHCGQVLEECPNSCQVFIPRIRMRSHLKECPRSKNLHNQRLSVSMDRLDQQSDHRLQALEQDISTIRSVLNEEIRQRLHLITDVGNIRKQNQVVEDWTRGTDDSLGGLRRQLEEEASQRAYAAEQNQIDFQYCCNITQSLKDQVEIKLDEAQKLVNQLSIDVTFHQNQLNDNILKLEELIFENERLNRDKFFRIEEFLQQINEDIKSKLGTSDYATNKQATLDYEVKNVKNIVCETEERCDKLQSVVQDLDRSLHQTMQNLSDLENQMAMQQRIASVQNIRGHLIFRIKDYSKKLDEAKQYDTILHSAMFSNKAFGYALRLDIYLNGKGTWKGRNLIACLNVLSGEYDPLLTWPCRLQAEVVIRDQCSNLLEAQDYVKTIFVRKKSDDFIQSNQYFHIPHKVITSRNYLRNDSMFIEVRVMK</sequence>
<dbReference type="AlphaFoldDB" id="A0AAU9G153"/>
<name>A0AAU9G153_DROMD</name>
<feature type="compositionally biased region" description="Low complexity" evidence="2">
    <location>
        <begin position="21"/>
        <end position="40"/>
    </location>
</feature>
<protein>
    <submittedName>
        <fullName evidence="4">TNF receptor-associated factor 3</fullName>
    </submittedName>
</protein>
<evidence type="ECO:0000313" key="5">
    <source>
        <dbReference type="Proteomes" id="UP001500889"/>
    </source>
</evidence>
<dbReference type="InterPro" id="IPR002083">
    <property type="entry name" value="MATH/TRAF_dom"/>
</dbReference>
<dbReference type="Gene3D" id="2.60.210.10">
    <property type="entry name" value="Apoptosis, Tumor Necrosis Factor Receptor Associated Protein 2, Chain A"/>
    <property type="match status" value="1"/>
</dbReference>
<feature type="coiled-coil region" evidence="1">
    <location>
        <begin position="207"/>
        <end position="234"/>
    </location>
</feature>
<keyword evidence="1" id="KW-0175">Coiled coil</keyword>
<dbReference type="EMBL" id="AP029266">
    <property type="protein sequence ID" value="BFG01551.1"/>
    <property type="molecule type" value="Genomic_DNA"/>
</dbReference>
<dbReference type="PANTHER" id="PTHR10131">
    <property type="entry name" value="TNF RECEPTOR ASSOCIATED FACTOR"/>
    <property type="match status" value="1"/>
</dbReference>
<dbReference type="FunFam" id="3.30.40.10:FF:000586">
    <property type="entry name" value="Traf3, isoform A"/>
    <property type="match status" value="1"/>
</dbReference>
<feature type="coiled-coil region" evidence="1">
    <location>
        <begin position="313"/>
        <end position="340"/>
    </location>
</feature>
<proteinExistence type="predicted"/>
<dbReference type="PANTHER" id="PTHR10131:SF138">
    <property type="entry name" value="RE66324P"/>
    <property type="match status" value="1"/>
</dbReference>
<keyword evidence="4" id="KW-0675">Receptor</keyword>